<dbReference type="Proteomes" id="UP000309174">
    <property type="component" value="Unassembled WGS sequence"/>
</dbReference>
<reference evidence="1 2" key="1">
    <citation type="submission" date="2019-05" db="EMBL/GenBank/DDBJ databases">
        <title>Draft genome sequence of Actinomadura sp. 14C53.</title>
        <authorList>
            <person name="Saricaoglu S."/>
            <person name="Isik K."/>
        </authorList>
    </citation>
    <scope>NUCLEOTIDE SEQUENCE [LARGE SCALE GENOMIC DNA]</scope>
    <source>
        <strain evidence="1 2">14C53</strain>
    </source>
</reference>
<dbReference type="Gene3D" id="2.30.110.10">
    <property type="entry name" value="Electron Transport, Fmn-binding Protein, Chain A"/>
    <property type="match status" value="1"/>
</dbReference>
<accession>A0A5C4J0D1</accession>
<comment type="caution">
    <text evidence="1">The sequence shown here is derived from an EMBL/GenBank/DDBJ whole genome shotgun (WGS) entry which is preliminary data.</text>
</comment>
<evidence type="ECO:0000313" key="1">
    <source>
        <dbReference type="EMBL" id="TMQ90077.1"/>
    </source>
</evidence>
<dbReference type="AlphaFoldDB" id="A0A5C4J0D1"/>
<dbReference type="SUPFAM" id="SSF50475">
    <property type="entry name" value="FMN-binding split barrel"/>
    <property type="match status" value="1"/>
</dbReference>
<sequence length="166" mass="18513">MLMDFPQGDVRLLQTDIAQRLLRSTIPARVAYTAIDGTPRVMSTWFTWTGDELVMATYFYCPPMGILRPAHRLKALRERPDIAVTIDTEPQPPEVLLLRGRVSITEVDGMVPEQAQAARRFLGEEGGAGYVAGAEHPETRMARIALRPTWVGVLDFQTRLPGIITP</sequence>
<proteinExistence type="predicted"/>
<dbReference type="EMBL" id="VCKW01000330">
    <property type="protein sequence ID" value="TMQ90077.1"/>
    <property type="molecule type" value="Genomic_DNA"/>
</dbReference>
<gene>
    <name evidence="1" type="ORF">ETD83_37025</name>
</gene>
<keyword evidence="2" id="KW-1185">Reference proteome</keyword>
<organism evidence="1 2">
    <name type="scientific">Actinomadura soli</name>
    <dbReference type="NCBI Taxonomy" id="2508997"/>
    <lineage>
        <taxon>Bacteria</taxon>
        <taxon>Bacillati</taxon>
        <taxon>Actinomycetota</taxon>
        <taxon>Actinomycetes</taxon>
        <taxon>Streptosporangiales</taxon>
        <taxon>Thermomonosporaceae</taxon>
        <taxon>Actinomadura</taxon>
    </lineage>
</organism>
<protein>
    <submittedName>
        <fullName evidence="1">Pyridoxamine 5'-phosphate oxidase</fullName>
    </submittedName>
</protein>
<dbReference type="OrthoDB" id="156845at2"/>
<name>A0A5C4J0D1_9ACTN</name>
<dbReference type="InterPro" id="IPR012349">
    <property type="entry name" value="Split_barrel_FMN-bd"/>
</dbReference>
<evidence type="ECO:0000313" key="2">
    <source>
        <dbReference type="Proteomes" id="UP000309174"/>
    </source>
</evidence>